<proteinExistence type="predicted"/>
<keyword evidence="1" id="KW-1133">Transmembrane helix</keyword>
<feature type="transmembrane region" description="Helical" evidence="1">
    <location>
        <begin position="121"/>
        <end position="141"/>
    </location>
</feature>
<dbReference type="AlphaFoldDB" id="A0A1C6HSX1"/>
<sequence length="193" mass="22211">MEDTVCTRCGAVMRYDGREEVLRCDFCGNWQPCKRQPVRRQTAREEPFRQESYRDELFREEPVRRRPIERRPPEPAETAYVPERYTYAPSPVQIYTAPAAPTRQQVGEEHRRALRRCQISLIALVTALALPALLFIIAVVLELFASHQASEMLLLIVAIWAVIAVPLSLLAGLPIFIFNALRVRKLRRQLASL</sequence>
<name>A0A1C6HSX1_9FIRM</name>
<keyword evidence="1" id="KW-0812">Transmembrane</keyword>
<reference evidence="2" key="1">
    <citation type="submission" date="2015-09" db="EMBL/GenBank/DDBJ databases">
        <authorList>
            <consortium name="Pathogen Informatics"/>
        </authorList>
    </citation>
    <scope>NUCLEOTIDE SEQUENCE</scope>
    <source>
        <strain evidence="2">2789STDY5834896</strain>
    </source>
</reference>
<gene>
    <name evidence="2" type="ORF">SAMEA3545359_01024</name>
</gene>
<protein>
    <submittedName>
        <fullName evidence="2">Uncharacterized protein</fullName>
    </submittedName>
</protein>
<dbReference type="EMBL" id="FMHG01000001">
    <property type="protein sequence ID" value="SCJ60588.1"/>
    <property type="molecule type" value="Genomic_DNA"/>
</dbReference>
<evidence type="ECO:0000256" key="1">
    <source>
        <dbReference type="SAM" id="Phobius"/>
    </source>
</evidence>
<evidence type="ECO:0000313" key="2">
    <source>
        <dbReference type="EMBL" id="SCJ60588.1"/>
    </source>
</evidence>
<keyword evidence="1" id="KW-0472">Membrane</keyword>
<organism evidence="2">
    <name type="scientific">uncultured Anaerotruncus sp</name>
    <dbReference type="NCBI Taxonomy" id="905011"/>
    <lineage>
        <taxon>Bacteria</taxon>
        <taxon>Bacillati</taxon>
        <taxon>Bacillota</taxon>
        <taxon>Clostridia</taxon>
        <taxon>Eubacteriales</taxon>
        <taxon>Oscillospiraceae</taxon>
        <taxon>Anaerotruncus</taxon>
        <taxon>environmental samples</taxon>
    </lineage>
</organism>
<feature type="transmembrane region" description="Helical" evidence="1">
    <location>
        <begin position="153"/>
        <end position="178"/>
    </location>
</feature>
<accession>A0A1C6HSX1</accession>